<dbReference type="EMBL" id="BQFW01000001">
    <property type="protein sequence ID" value="GJJ68071.1"/>
    <property type="molecule type" value="Genomic_DNA"/>
</dbReference>
<evidence type="ECO:0000256" key="1">
    <source>
        <dbReference type="SAM" id="MobiDB-lite"/>
    </source>
</evidence>
<keyword evidence="4" id="KW-1185">Reference proteome</keyword>
<feature type="domain" description="F-box" evidence="2">
    <location>
        <begin position="138"/>
        <end position="171"/>
    </location>
</feature>
<dbReference type="OrthoDB" id="2389788at2759"/>
<evidence type="ECO:0000313" key="3">
    <source>
        <dbReference type="EMBL" id="GJJ68071.1"/>
    </source>
</evidence>
<feature type="region of interest" description="Disordered" evidence="1">
    <location>
        <begin position="407"/>
        <end position="454"/>
    </location>
</feature>
<feature type="region of interest" description="Disordered" evidence="1">
    <location>
        <begin position="1"/>
        <end position="53"/>
    </location>
</feature>
<reference evidence="3" key="1">
    <citation type="submission" date="2021-11" db="EMBL/GenBank/DDBJ databases">
        <authorList>
            <person name="Herlambang A."/>
            <person name="Guo Y."/>
            <person name="Takashima Y."/>
            <person name="Nishizawa T."/>
        </authorList>
    </citation>
    <scope>NUCLEOTIDE SEQUENCE</scope>
    <source>
        <strain evidence="3">E1425</strain>
    </source>
</reference>
<evidence type="ECO:0000313" key="4">
    <source>
        <dbReference type="Proteomes" id="UP000827284"/>
    </source>
</evidence>
<dbReference type="Pfam" id="PF00646">
    <property type="entry name" value="F-box"/>
    <property type="match status" value="1"/>
</dbReference>
<feature type="region of interest" description="Disordered" evidence="1">
    <location>
        <begin position="366"/>
        <end position="392"/>
    </location>
</feature>
<feature type="compositionally biased region" description="Polar residues" evidence="1">
    <location>
        <begin position="1"/>
        <end position="15"/>
    </location>
</feature>
<organism evidence="3 4">
    <name type="scientific">Entomortierella parvispora</name>
    <dbReference type="NCBI Taxonomy" id="205924"/>
    <lineage>
        <taxon>Eukaryota</taxon>
        <taxon>Fungi</taxon>
        <taxon>Fungi incertae sedis</taxon>
        <taxon>Mucoromycota</taxon>
        <taxon>Mortierellomycotina</taxon>
        <taxon>Mortierellomycetes</taxon>
        <taxon>Mortierellales</taxon>
        <taxon>Mortierellaceae</taxon>
        <taxon>Entomortierella</taxon>
    </lineage>
</organism>
<reference evidence="3" key="2">
    <citation type="journal article" date="2022" name="Microbiol. Resour. Announc.">
        <title>Whole-Genome Sequence of Entomortierella parvispora E1425, a Mucoromycotan Fungus Associated with Burkholderiaceae-Related Endosymbiotic Bacteria.</title>
        <authorList>
            <person name="Herlambang A."/>
            <person name="Guo Y."/>
            <person name="Takashima Y."/>
            <person name="Narisawa K."/>
            <person name="Ohta H."/>
            <person name="Nishizawa T."/>
        </authorList>
    </citation>
    <scope>NUCLEOTIDE SEQUENCE</scope>
    <source>
        <strain evidence="3">E1425</strain>
    </source>
</reference>
<dbReference type="AlphaFoldDB" id="A0A9P3H0Y7"/>
<proteinExistence type="predicted"/>
<name>A0A9P3H0Y7_9FUNG</name>
<gene>
    <name evidence="3" type="ORF">EMPS_00417</name>
</gene>
<comment type="caution">
    <text evidence="3">The sequence shown here is derived from an EMBL/GenBank/DDBJ whole genome shotgun (WGS) entry which is preliminary data.</text>
</comment>
<feature type="region of interest" description="Disordered" evidence="1">
    <location>
        <begin position="66"/>
        <end position="95"/>
    </location>
</feature>
<sequence>MMATSLNYSQDSFSSPHHGARRSYSASSADISHRRVKSYEPNGLNPVDDDHELNSIPLTATHYSAEGHAAHQHQQERQHHQQQYQTTSTGGGNRVGRSLSLFRRQSRHLPGQVVHQGTVPPVPQVPILQHSGKAASRLLRLDDHILIRIARNFDLAQLMSFAHLSKRCRAITAKTLTLVLQRTVLKATLCQERKAVFSLEFIFQHLDPASLQAVFRASQLKSRRYFENSALARPVVQALTLVTPYGAHHPIFRLAGFDTPENGSEPMNERDLDRATTLLGRPFQLDIKDKGYYRVSPTTSCMVDTPFFPSQPLLDPLVPVVMEGLTHGPPSWEMMYKVDLNPPNYPQRVQQQQEKIHQDRVRQANLNGRTPPPPPAALNTKGPGPIASGLPPATGFVPLPAIKSGPNLRSILPEPSPLSGTDKGSSQLRRKPTVVRPPPEGWGPLPPMAPPPAVPASLAYQLGTRTVNPADGGRPAIHTQTGVHAGGLGSGGVPKSPTTVASCLEPELAEETERFLTLLFIQFPIQTLFPLTAESAKKTGSGGISGWMSKSKLGRSLTLKKTHGSMSVDYGKKTSYAPLGQ</sequence>
<protein>
    <recommendedName>
        <fullName evidence="2">F-box domain-containing protein</fullName>
    </recommendedName>
</protein>
<feature type="compositionally biased region" description="Pro residues" evidence="1">
    <location>
        <begin position="435"/>
        <end position="454"/>
    </location>
</feature>
<dbReference type="Proteomes" id="UP000827284">
    <property type="component" value="Unassembled WGS sequence"/>
</dbReference>
<accession>A0A9P3H0Y7</accession>
<feature type="compositionally biased region" description="Polar residues" evidence="1">
    <location>
        <begin position="418"/>
        <end position="427"/>
    </location>
</feature>
<evidence type="ECO:0000259" key="2">
    <source>
        <dbReference type="Pfam" id="PF00646"/>
    </source>
</evidence>
<feature type="region of interest" description="Disordered" evidence="1">
    <location>
        <begin position="467"/>
        <end position="498"/>
    </location>
</feature>
<dbReference type="InterPro" id="IPR001810">
    <property type="entry name" value="F-box_dom"/>
</dbReference>